<gene>
    <name evidence="3" type="ORF">MCC10004_1831</name>
</gene>
<dbReference type="AlphaFoldDB" id="A0A0M0VJY6"/>
<feature type="transmembrane region" description="Helical" evidence="1">
    <location>
        <begin position="279"/>
        <end position="299"/>
    </location>
</feature>
<feature type="transmembrane region" description="Helical" evidence="1">
    <location>
        <begin position="213"/>
        <end position="235"/>
    </location>
</feature>
<dbReference type="InterPro" id="IPR002656">
    <property type="entry name" value="Acyl_transf_3_dom"/>
</dbReference>
<dbReference type="GO" id="GO:0016747">
    <property type="term" value="F:acyltransferase activity, transferring groups other than amino-acyl groups"/>
    <property type="evidence" value="ECO:0007669"/>
    <property type="project" value="InterPro"/>
</dbReference>
<dbReference type="RefSeq" id="WP_007057433.1">
    <property type="nucleotide sequence ID" value="NZ_BCYK01000032.1"/>
</dbReference>
<feature type="domain" description="Acyltransferase 3" evidence="2">
    <location>
        <begin position="16"/>
        <end position="336"/>
    </location>
</feature>
<dbReference type="Pfam" id="PF01757">
    <property type="entry name" value="Acyl_transf_3"/>
    <property type="match status" value="1"/>
</dbReference>
<evidence type="ECO:0000313" key="4">
    <source>
        <dbReference type="Proteomes" id="UP000293475"/>
    </source>
</evidence>
<feature type="transmembrane region" description="Helical" evidence="1">
    <location>
        <begin position="164"/>
        <end position="181"/>
    </location>
</feature>
<evidence type="ECO:0000313" key="3">
    <source>
        <dbReference type="EMBL" id="TCD76861.1"/>
    </source>
</evidence>
<feature type="transmembrane region" description="Helical" evidence="1">
    <location>
        <begin position="132"/>
        <end position="152"/>
    </location>
</feature>
<keyword evidence="1" id="KW-0472">Membrane</keyword>
<comment type="caution">
    <text evidence="3">The sequence shown here is derived from an EMBL/GenBank/DDBJ whole genome shotgun (WGS) entry which is preliminary data.</text>
</comment>
<dbReference type="EMBL" id="SHPO01000026">
    <property type="protein sequence ID" value="TCD76861.1"/>
    <property type="molecule type" value="Genomic_DNA"/>
</dbReference>
<reference evidence="3 4" key="1">
    <citation type="journal article" date="2018" name="Sci. Rep.">
        <title>Genomic diversity and distribution of Bifidobacterium longum subsp. longum across the human lifespan.</title>
        <authorList>
            <person name="Odamaki T."/>
            <person name="Bottacini F."/>
            <person name="Kato K."/>
            <person name="Mitsuyama E."/>
            <person name="Yoshida K."/>
            <person name="Horigome A."/>
            <person name="Xiao J.Z."/>
            <person name="van Sinderen D."/>
        </authorList>
    </citation>
    <scope>NUCLEOTIDE SEQUENCE [LARGE SCALE GENOMIC DNA]</scope>
    <source>
        <strain evidence="3 4">MCC10004</strain>
    </source>
</reference>
<feature type="transmembrane region" description="Helical" evidence="1">
    <location>
        <begin position="255"/>
        <end position="272"/>
    </location>
</feature>
<proteinExistence type="predicted"/>
<accession>A0A0M0VJY6</accession>
<evidence type="ECO:0000256" key="1">
    <source>
        <dbReference type="SAM" id="Phobius"/>
    </source>
</evidence>
<feature type="transmembrane region" description="Helical" evidence="1">
    <location>
        <begin position="319"/>
        <end position="337"/>
    </location>
</feature>
<evidence type="ECO:0000259" key="2">
    <source>
        <dbReference type="Pfam" id="PF01757"/>
    </source>
</evidence>
<protein>
    <submittedName>
        <fullName evidence="3">Proline symporter</fullName>
    </submittedName>
</protein>
<sequence>MAGTMDSRKTVRRQSGIELLRIIAMYLIVTHHMVNHNSFDFLGQPGSFRQVVLSLFQFVPGKIGIALFFIASAWFLSTGTANLKNACRKIWVLECEILFWSIAGLVFQLLINPEVVHFQQVIMAFFPTITQLWWYTTCYALFLIFLPFINLSLRRIGQNVHKKLAVVMVVVWGVSSVIPYSSMGIGLNLIAFMYVYTLITYYRWYMQPVSTRFAVVAVLICGILLLAWNILFGLLYTDEYASEYQAILYILDREWSLPVLGVSFGMFIVFSRMRFHSRLVNSVASWTLGVYLITDHPFVRELLWTQWFAFDKYYQTRLPIVWMLAISAFVFVVALMLEAIRKSLFAIIFNREGVFERMWGIAVHTIGSVSNIR</sequence>
<name>A0A0M0VJY6_BIFLL</name>
<feature type="transmembrane region" description="Helical" evidence="1">
    <location>
        <begin position="90"/>
        <end position="112"/>
    </location>
</feature>
<organism evidence="3 4">
    <name type="scientific">Bifidobacterium longum subsp. longum</name>
    <dbReference type="NCBI Taxonomy" id="1679"/>
    <lineage>
        <taxon>Bacteria</taxon>
        <taxon>Bacillati</taxon>
        <taxon>Actinomycetota</taxon>
        <taxon>Actinomycetes</taxon>
        <taxon>Bifidobacteriales</taxon>
        <taxon>Bifidobacteriaceae</taxon>
        <taxon>Bifidobacterium</taxon>
    </lineage>
</organism>
<feature type="transmembrane region" description="Helical" evidence="1">
    <location>
        <begin position="16"/>
        <end position="34"/>
    </location>
</feature>
<feature type="transmembrane region" description="Helical" evidence="1">
    <location>
        <begin position="54"/>
        <end position="78"/>
    </location>
</feature>
<feature type="transmembrane region" description="Helical" evidence="1">
    <location>
        <begin position="187"/>
        <end position="206"/>
    </location>
</feature>
<dbReference type="Proteomes" id="UP000293475">
    <property type="component" value="Unassembled WGS sequence"/>
</dbReference>
<keyword evidence="1" id="KW-0812">Transmembrane</keyword>
<keyword evidence="1" id="KW-1133">Transmembrane helix</keyword>